<protein>
    <submittedName>
        <fullName evidence="1">DUF6339 family protein</fullName>
    </submittedName>
</protein>
<comment type="caution">
    <text evidence="1">The sequence shown here is derived from an EMBL/GenBank/DDBJ whole genome shotgun (WGS) entry which is preliminary data.</text>
</comment>
<dbReference type="Proteomes" id="UP001174050">
    <property type="component" value="Unassembled WGS sequence"/>
</dbReference>
<evidence type="ECO:0000313" key="1">
    <source>
        <dbReference type="EMBL" id="MDN3293722.1"/>
    </source>
</evidence>
<keyword evidence="2" id="KW-1185">Reference proteome</keyword>
<dbReference type="InterPro" id="IPR045920">
    <property type="entry name" value="DUF6339"/>
</dbReference>
<name>A0ABT7Z2K3_9ACTN</name>
<organism evidence="1 2">
    <name type="scientific">Streptomyces ficellus</name>
    <dbReference type="NCBI Taxonomy" id="1977088"/>
    <lineage>
        <taxon>Bacteria</taxon>
        <taxon>Bacillati</taxon>
        <taxon>Actinomycetota</taxon>
        <taxon>Actinomycetes</taxon>
        <taxon>Kitasatosporales</taxon>
        <taxon>Streptomycetaceae</taxon>
        <taxon>Streptomyces</taxon>
    </lineage>
</organism>
<proteinExistence type="predicted"/>
<evidence type="ECO:0000313" key="2">
    <source>
        <dbReference type="Proteomes" id="UP001174050"/>
    </source>
</evidence>
<dbReference type="EMBL" id="JAUEPL010000006">
    <property type="protein sequence ID" value="MDN3293722.1"/>
    <property type="molecule type" value="Genomic_DNA"/>
</dbReference>
<reference evidence="1" key="1">
    <citation type="submission" date="2023-06" db="EMBL/GenBank/DDBJ databases">
        <title>WGS-Sequencing of Streptomyces ficellus isolate 21 collected from sand in Gara Djebilet Iron Mine in Algeria.</title>
        <authorList>
            <person name="Zegers G.P."/>
            <person name="Gomez A."/>
            <person name="Gueddou A."/>
            <person name="Zahara A.F."/>
            <person name="Worth M."/>
            <person name="Sevigny J.L."/>
            <person name="Tisa L."/>
        </authorList>
    </citation>
    <scope>NUCLEOTIDE SEQUENCE</scope>
    <source>
        <strain evidence="1">AS11</strain>
    </source>
</reference>
<sequence>MSRHADDLPEQLGLLRDAVAARNLTRGVLTGQESPPFVALAREAERIKGAGSRWNVRPLRELFDDARRLHDESGRTGADSWLAPRLHYTLRLTRAEAADPALWNYIALVVAPDYVVWRHLPKTARDGKRPAVTADRFCGPHYKQAFARLWWAAELFRDGDDYRPAVAACRNQDVLNTVLRLDVIDHRPTARAVTRMLEDGIVRTGREVNALATAINAAASTLMYEVLASDEGPDAEAFRYWMDELDMAPPAPRKTLPAGPGDGAIPEGAVDVMATYFEKLFAEAPVRGKEPKDAEEVPIDV</sequence>
<dbReference type="Pfam" id="PF19866">
    <property type="entry name" value="DUF6339"/>
    <property type="match status" value="1"/>
</dbReference>
<accession>A0ABT7Z2K3</accession>
<gene>
    <name evidence="1" type="ORF">QWM81_06620</name>
</gene>
<dbReference type="RefSeq" id="WP_290110655.1">
    <property type="nucleotide sequence ID" value="NZ_JAUEPL010000006.1"/>
</dbReference>